<protein>
    <recommendedName>
        <fullName evidence="8">Exportin-4</fullName>
    </recommendedName>
</protein>
<evidence type="ECO:0000313" key="10">
    <source>
        <dbReference type="EnsemblMetazoa" id="PPA27486.1"/>
    </source>
</evidence>
<dbReference type="FunFam" id="1.25.10.10:FF:001940">
    <property type="entry name" value="Regulator of chromosome condensation repeat containing protein"/>
    <property type="match status" value="1"/>
</dbReference>
<dbReference type="PANTHER" id="PTHR12596">
    <property type="entry name" value="EXPORTIN 4,7-RELATED"/>
    <property type="match status" value="1"/>
</dbReference>
<gene>
    <name evidence="10" type="primary">WBGene00117040</name>
</gene>
<evidence type="ECO:0000256" key="6">
    <source>
        <dbReference type="ARBA" id="ARBA00022927"/>
    </source>
</evidence>
<dbReference type="OrthoDB" id="5548448at2759"/>
<reference evidence="11" key="1">
    <citation type="journal article" date="2008" name="Nat. Genet.">
        <title>The Pristionchus pacificus genome provides a unique perspective on nematode lifestyle and parasitism.</title>
        <authorList>
            <person name="Dieterich C."/>
            <person name="Clifton S.W."/>
            <person name="Schuster L.N."/>
            <person name="Chinwalla A."/>
            <person name="Delehaunty K."/>
            <person name="Dinkelacker I."/>
            <person name="Fulton L."/>
            <person name="Fulton R."/>
            <person name="Godfrey J."/>
            <person name="Minx P."/>
            <person name="Mitreva M."/>
            <person name="Roeseler W."/>
            <person name="Tian H."/>
            <person name="Witte H."/>
            <person name="Yang S.P."/>
            <person name="Wilson R.K."/>
            <person name="Sommer R.J."/>
        </authorList>
    </citation>
    <scope>NUCLEOTIDE SEQUENCE [LARGE SCALE GENOMIC DNA]</scope>
    <source>
        <strain evidence="11">PS312</strain>
    </source>
</reference>
<evidence type="ECO:0000256" key="7">
    <source>
        <dbReference type="ARBA" id="ARBA00023242"/>
    </source>
</evidence>
<keyword evidence="6" id="KW-0653">Protein transport</keyword>
<keyword evidence="5" id="KW-0963">Cytoplasm</keyword>
<dbReference type="SUPFAM" id="SSF48371">
    <property type="entry name" value="ARM repeat"/>
    <property type="match status" value="1"/>
</dbReference>
<dbReference type="InterPro" id="IPR011989">
    <property type="entry name" value="ARM-like"/>
</dbReference>
<reference evidence="10" key="2">
    <citation type="submission" date="2022-06" db="UniProtKB">
        <authorList>
            <consortium name="EnsemblMetazoa"/>
        </authorList>
    </citation>
    <scope>IDENTIFICATION</scope>
    <source>
        <strain evidence="10">PS312</strain>
    </source>
</reference>
<dbReference type="PANTHER" id="PTHR12596:SF1">
    <property type="entry name" value="EXPORTIN-4"/>
    <property type="match status" value="1"/>
</dbReference>
<comment type="similarity">
    <text evidence="3">Belongs to the exportin family.</text>
</comment>
<dbReference type="GO" id="GO:0006611">
    <property type="term" value="P:protein export from nucleus"/>
    <property type="evidence" value="ECO:0000318"/>
    <property type="project" value="GO_Central"/>
</dbReference>
<proteinExistence type="inferred from homology"/>
<keyword evidence="11" id="KW-1185">Reference proteome</keyword>
<keyword evidence="4" id="KW-0813">Transport</keyword>
<dbReference type="GO" id="GO:0005737">
    <property type="term" value="C:cytoplasm"/>
    <property type="evidence" value="ECO:0000318"/>
    <property type="project" value="GO_Central"/>
</dbReference>
<dbReference type="EnsemblMetazoa" id="PPA27486.1">
    <property type="protein sequence ID" value="PPA27486.1"/>
    <property type="gene ID" value="WBGene00117040"/>
</dbReference>
<evidence type="ECO:0000256" key="3">
    <source>
        <dbReference type="ARBA" id="ARBA00009466"/>
    </source>
</evidence>
<evidence type="ECO:0000256" key="9">
    <source>
        <dbReference type="SAM" id="MobiDB-lite"/>
    </source>
</evidence>
<dbReference type="InterPro" id="IPR016024">
    <property type="entry name" value="ARM-type_fold"/>
</dbReference>
<evidence type="ECO:0000256" key="8">
    <source>
        <dbReference type="ARBA" id="ARBA00040444"/>
    </source>
</evidence>
<evidence type="ECO:0000256" key="1">
    <source>
        <dbReference type="ARBA" id="ARBA00004123"/>
    </source>
</evidence>
<feature type="compositionally biased region" description="Acidic residues" evidence="9">
    <location>
        <begin position="448"/>
        <end position="458"/>
    </location>
</feature>
<evidence type="ECO:0000256" key="4">
    <source>
        <dbReference type="ARBA" id="ARBA00022448"/>
    </source>
</evidence>
<dbReference type="InterPro" id="IPR044189">
    <property type="entry name" value="XPO4/7-like"/>
</dbReference>
<evidence type="ECO:0000313" key="11">
    <source>
        <dbReference type="Proteomes" id="UP000005239"/>
    </source>
</evidence>
<organism evidence="10 11">
    <name type="scientific">Pristionchus pacificus</name>
    <name type="common">Parasitic nematode worm</name>
    <dbReference type="NCBI Taxonomy" id="54126"/>
    <lineage>
        <taxon>Eukaryota</taxon>
        <taxon>Metazoa</taxon>
        <taxon>Ecdysozoa</taxon>
        <taxon>Nematoda</taxon>
        <taxon>Chromadorea</taxon>
        <taxon>Rhabditida</taxon>
        <taxon>Rhabditina</taxon>
        <taxon>Diplogasteromorpha</taxon>
        <taxon>Diplogasteroidea</taxon>
        <taxon>Neodiplogasteridae</taxon>
        <taxon>Pristionchus</taxon>
    </lineage>
</organism>
<sequence>MDLERAAETILAPPSAVSSDDRKAAEAIFTELRGVLTIEHAKTIMASSSHPFVLHQVGQAIGEFVLREWSLLDASEVEAVYRMLIEFTATKENLPVYVVAEFLKSTAMIIKRGSLDKKTGDPEVLYETIRGLLAHPEARMQSIGCQLISSLCEQFSSSWRNSKFSITWDFHLAAKTDFEKTGLRRLLEMAVSNLYNLVERSDILSNAFEKRFCEKFLEVAESAFSWNFSARIFRKLFSMNQNSTSFRPPKSWSDLLSNEAFFLVFFKLHAKCRSDENLSVHSLGCLVQLASLTGEVMSDEFAQHFVHIFTDNLLMLFPQGPAPHEIDSFCTIIHRLFMYRPIQTLIRLPEELRVRFFTYIAQFIEHLTGAAMHDAIRISDHSKHAGLCQLYDAWAILLRGKWRSLDMAEEQKNAFEESMVATPTWSVIGAFFNSVQSAPVGNRPKEEEVNEQEDEDDEMADDRVLYNDLLTPLGSMACYSVSQFTEMLTNLIRSRLMEFSAMADGSADTARLPDWQEDMHWLMLIAASSLVGEDMDGSCHVQLEVYDRSVKLNQERGGPFPPDARDSFLRQCIEHPTAPRDSAVGHVDPFLILVGELFAWCSLEHQLLSSASIDMISPELCRSTAFAMKRVLNAASSIPEPDDTEAASYPLLPATGSTAQLIVNFFLTKTFTTLSKFSGERRLCCDAVTMLEALVESHAATLASSPALFTALGEMDLARCPVRAQLMKVLVFIGAAANSDDLRKNMFNQILEPLTVRYSAVFAQHRASPNTSQVDSDLIDLLQCFDGVARASQPNSANTLFKVVEPVLETCPDLVRSSASAAVVTAVLTLMQDVTTKVSIYIDHKDDSMKLYTCLLQTVDAYRSTHVQRFVGMSSDDGEKAADLVLFMEILSNVLSNDILESANDRQLTGSQVAMTSLEMLLCVMSESLLQHPEVALKFYRLLLYLVEFCPESLAFINDDLLNAMCECLKAGLTSKFGTEITSVCLESLAEVAVYFGTHRDKCTESLIGHFHTMLPMVFEACLENSAEASVFSEASSCLYAIICFDKDYFNSFAHELLQRKGNVRAAEKLGEAFSRLFPEEPKMGRRERLQFRQRMEKFLGDIQGLLWLH</sequence>
<evidence type="ECO:0000256" key="2">
    <source>
        <dbReference type="ARBA" id="ARBA00004496"/>
    </source>
</evidence>
<feature type="region of interest" description="Disordered" evidence="9">
    <location>
        <begin position="438"/>
        <end position="458"/>
    </location>
</feature>
<name>A0A8R1UIF7_PRIPA</name>
<accession>A0A8R1UIF7</accession>
<dbReference type="GO" id="GO:0005643">
    <property type="term" value="C:nuclear pore"/>
    <property type="evidence" value="ECO:0000318"/>
    <property type="project" value="GO_Central"/>
</dbReference>
<evidence type="ECO:0000256" key="5">
    <source>
        <dbReference type="ARBA" id="ARBA00022490"/>
    </source>
</evidence>
<comment type="subcellular location">
    <subcellularLocation>
        <location evidence="2">Cytoplasm</location>
    </subcellularLocation>
    <subcellularLocation>
        <location evidence="1">Nucleus</location>
    </subcellularLocation>
</comment>
<dbReference type="Gene3D" id="1.25.10.10">
    <property type="entry name" value="Leucine-rich Repeat Variant"/>
    <property type="match status" value="2"/>
</dbReference>
<keyword evidence="7" id="KW-0539">Nucleus</keyword>
<dbReference type="AlphaFoldDB" id="A0A8R1UIF7"/>
<dbReference type="GO" id="GO:0005049">
    <property type="term" value="F:nuclear export signal receptor activity"/>
    <property type="evidence" value="ECO:0000318"/>
    <property type="project" value="GO_Central"/>
</dbReference>
<dbReference type="Proteomes" id="UP000005239">
    <property type="component" value="Unassembled WGS sequence"/>
</dbReference>